<dbReference type="GO" id="GO:0008270">
    <property type="term" value="F:zinc ion binding"/>
    <property type="evidence" value="ECO:0007669"/>
    <property type="project" value="UniProtKB-UniRule"/>
</dbReference>
<dbReference type="InterPro" id="IPR000924">
    <property type="entry name" value="Glu/Gln-tRNA-synth"/>
</dbReference>
<keyword evidence="6 7" id="KW-0030">Aminoacyl-tRNA synthetase</keyword>
<dbReference type="RefSeq" id="WP_068802527.1">
    <property type="nucleotide sequence ID" value="NZ_CP014671.1"/>
</dbReference>
<evidence type="ECO:0000256" key="6">
    <source>
        <dbReference type="ARBA" id="ARBA00023146"/>
    </source>
</evidence>
<evidence type="ECO:0000259" key="9">
    <source>
        <dbReference type="Pfam" id="PF00749"/>
    </source>
</evidence>
<dbReference type="NCBIfam" id="NF004314">
    <property type="entry name" value="PRK05710.1-3"/>
    <property type="match status" value="1"/>
</dbReference>
<dbReference type="GO" id="GO:0006400">
    <property type="term" value="P:tRNA modification"/>
    <property type="evidence" value="ECO:0007669"/>
    <property type="project" value="InterPro"/>
</dbReference>
<feature type="binding site" evidence="7">
    <location>
        <position position="99"/>
    </location>
    <ligand>
        <name>Zn(2+)</name>
        <dbReference type="ChEBI" id="CHEBI:29105"/>
    </ligand>
</feature>
<evidence type="ECO:0000256" key="2">
    <source>
        <dbReference type="ARBA" id="ARBA00022723"/>
    </source>
</evidence>
<keyword evidence="2 7" id="KW-0479">Metal-binding</keyword>
<protein>
    <recommendedName>
        <fullName evidence="7">Glutamyl-Q tRNA(Asp) synthetase</fullName>
        <shortName evidence="7">Glu-Q-RSs</shortName>
        <ecNumber evidence="7">6.1.1.-</ecNumber>
    </recommendedName>
</protein>
<dbReference type="PRINTS" id="PR00987">
    <property type="entry name" value="TRNASYNTHGLU"/>
</dbReference>
<dbReference type="InParanoid" id="A0A1B1YQG6"/>
<feature type="binding site" evidence="7">
    <location>
        <position position="177"/>
    </location>
    <ligand>
        <name>L-glutamate</name>
        <dbReference type="ChEBI" id="CHEBI:29985"/>
    </ligand>
</feature>
<evidence type="ECO:0000256" key="3">
    <source>
        <dbReference type="ARBA" id="ARBA00022741"/>
    </source>
</evidence>
<keyword evidence="1 7" id="KW-0436">Ligase</keyword>
<keyword evidence="4 7" id="KW-0862">Zinc</keyword>
<dbReference type="FunCoup" id="A0A1B1YQG6">
    <property type="interactions" value="36"/>
</dbReference>
<keyword evidence="8" id="KW-0648">Protein biosynthesis</keyword>
<dbReference type="PANTHER" id="PTHR43311:SF1">
    <property type="entry name" value="GLUTAMYL-Q TRNA(ASP) SYNTHETASE"/>
    <property type="match status" value="1"/>
</dbReference>
<dbReference type="InterPro" id="IPR020058">
    <property type="entry name" value="Glu/Gln-tRNA-synth_Ib_cat-dom"/>
</dbReference>
<accession>A0A1B1YQG6</accession>
<reference evidence="11" key="1">
    <citation type="submission" date="2016-03" db="EMBL/GenBank/DDBJ databases">
        <title>Complete genome sequence of Solimmundus cernigliae, representing a novel lineage of polycyclic aromatic hydrocarbon degraders within the Gammaproteobacteria.</title>
        <authorList>
            <person name="Singleton D.R."/>
            <person name="Dickey A.N."/>
            <person name="Scholl E.H."/>
            <person name="Wright F.A."/>
            <person name="Aitken M.D."/>
        </authorList>
    </citation>
    <scope>NUCLEOTIDE SEQUENCE [LARGE SCALE GENOMIC DNA]</scope>
    <source>
        <strain evidence="11">TR3.2</strain>
    </source>
</reference>
<evidence type="ECO:0000256" key="1">
    <source>
        <dbReference type="ARBA" id="ARBA00022598"/>
    </source>
</evidence>
<comment type="cofactor">
    <cofactor evidence="7">
        <name>Zn(2+)</name>
        <dbReference type="ChEBI" id="CHEBI:29105"/>
    </cofactor>
    <text evidence="7">Binds 1 zinc ion per subunit.</text>
</comment>
<feature type="binding site" evidence="7">
    <location>
        <position position="43"/>
    </location>
    <ligand>
        <name>L-glutamate</name>
        <dbReference type="ChEBI" id="CHEBI:29985"/>
    </ligand>
</feature>
<dbReference type="EMBL" id="CP014671">
    <property type="protein sequence ID" value="ANX03016.1"/>
    <property type="molecule type" value="Genomic_DNA"/>
</dbReference>
<sequence length="303" mass="32521">MAQTCGRFAPTPSGELHLGSLLAAVGSYLAARAADGRWLLRIDDLDPPRVVPGAADAILRSLEIHGLLWDGEVLYQSRRAEAYRAALKQLRAAGLTYACACTRRELAAIARAGVDGPVYPGTCRAGIAPGRPARAMRLRVPDAEIGFFDAVQGEYRHNLARAVGDFVLQRADGLIAYQLATVVDDAFQGVTQVVRGVDLLTSTPRQIYLQQCLGLPQPDYAHLPLLVDRQGLKLGKQTGAGPLDDRHASANLRWVLTALALPPPADLAGAPPAELLRWATAHWEPARLAGQTAIRTQDIPAMP</sequence>
<comment type="similarity">
    <text evidence="7">Belongs to the class-I aminoacyl-tRNA synthetase family. GluQ subfamily.</text>
</comment>
<keyword evidence="3 7" id="KW-0547">Nucleotide-binding</keyword>
<dbReference type="Gene3D" id="3.40.50.620">
    <property type="entry name" value="HUPs"/>
    <property type="match status" value="1"/>
</dbReference>
<feature type="short sequence motif" description="'KMSKS' region" evidence="7">
    <location>
        <begin position="233"/>
        <end position="237"/>
    </location>
</feature>
<proteinExistence type="inferred from homology"/>
<dbReference type="HAMAP" id="MF_01428">
    <property type="entry name" value="Glu_Q_tRNA_synth"/>
    <property type="match status" value="1"/>
</dbReference>
<dbReference type="InterPro" id="IPR014729">
    <property type="entry name" value="Rossmann-like_a/b/a_fold"/>
</dbReference>
<dbReference type="GO" id="GO:0006424">
    <property type="term" value="P:glutamyl-tRNA aminoacylation"/>
    <property type="evidence" value="ECO:0007669"/>
    <property type="project" value="InterPro"/>
</dbReference>
<dbReference type="InterPro" id="IPR049940">
    <property type="entry name" value="GluQ/Sye"/>
</dbReference>
<evidence type="ECO:0000256" key="4">
    <source>
        <dbReference type="ARBA" id="ARBA00022833"/>
    </source>
</evidence>
<feature type="binding site" evidence="7">
    <location>
        <position position="101"/>
    </location>
    <ligand>
        <name>Zn(2+)</name>
        <dbReference type="ChEBI" id="CHEBI:29105"/>
    </ligand>
</feature>
<organism evidence="10 11">
    <name type="scientific">Immundisolibacter cernigliae</name>
    <dbReference type="NCBI Taxonomy" id="1810504"/>
    <lineage>
        <taxon>Bacteria</taxon>
        <taxon>Pseudomonadati</taxon>
        <taxon>Pseudomonadota</taxon>
        <taxon>Gammaproteobacteria</taxon>
        <taxon>Immundisolibacterales</taxon>
        <taxon>Immundisolibacteraceae</taxon>
        <taxon>Immundisolibacter</taxon>
    </lineage>
</organism>
<evidence type="ECO:0000256" key="7">
    <source>
        <dbReference type="HAMAP-Rule" id="MF_01428"/>
    </source>
</evidence>
<dbReference type="SUPFAM" id="SSF52374">
    <property type="entry name" value="Nucleotidylyl transferase"/>
    <property type="match status" value="1"/>
</dbReference>
<dbReference type="OrthoDB" id="9807503at2"/>
<keyword evidence="5 7" id="KW-0067">ATP-binding</keyword>
<comment type="function">
    <text evidence="7">Catalyzes the tRNA-independent activation of glutamate in presence of ATP and the subsequent transfer of glutamate onto a tRNA(Asp). Glutamate is transferred on the 2-amino-5-(4,5-dihydroxy-2-cyclopenten-1-yl) moiety of the queuosine in the wobble position of the QUC anticodon.</text>
</comment>
<feature type="binding site" evidence="7">
    <location>
        <position position="123"/>
    </location>
    <ligand>
        <name>Zn(2+)</name>
        <dbReference type="ChEBI" id="CHEBI:29105"/>
    </ligand>
</feature>
<dbReference type="GO" id="GO:0004818">
    <property type="term" value="F:glutamate-tRNA ligase activity"/>
    <property type="evidence" value="ECO:0007669"/>
    <property type="project" value="TreeGrafter"/>
</dbReference>
<dbReference type="FunFam" id="3.40.50.620:FF:000093">
    <property type="entry name" value="Glutamyl-Q tRNA(Asp) synthetase"/>
    <property type="match status" value="1"/>
</dbReference>
<dbReference type="AlphaFoldDB" id="A0A1B1YQG6"/>
<dbReference type="Proteomes" id="UP000092952">
    <property type="component" value="Chromosome"/>
</dbReference>
<feature type="domain" description="Glutamyl/glutaminyl-tRNA synthetase class Ib catalytic" evidence="9">
    <location>
        <begin position="7"/>
        <end position="238"/>
    </location>
</feature>
<feature type="binding site" evidence="7">
    <location>
        <begin position="7"/>
        <end position="11"/>
    </location>
    <ligand>
        <name>L-glutamate</name>
        <dbReference type="ChEBI" id="CHEBI:29985"/>
    </ligand>
</feature>
<feature type="binding site" evidence="7">
    <location>
        <position position="119"/>
    </location>
    <ligand>
        <name>Zn(2+)</name>
        <dbReference type="ChEBI" id="CHEBI:29105"/>
    </ligand>
</feature>
<evidence type="ECO:0000313" key="11">
    <source>
        <dbReference type="Proteomes" id="UP000092952"/>
    </source>
</evidence>
<dbReference type="NCBIfam" id="TIGR03838">
    <property type="entry name" value="queuosine_YadB"/>
    <property type="match status" value="1"/>
</dbReference>
<feature type="binding site" evidence="7">
    <location>
        <position position="195"/>
    </location>
    <ligand>
        <name>L-glutamate</name>
        <dbReference type="ChEBI" id="CHEBI:29985"/>
    </ligand>
</feature>
<dbReference type="STRING" id="1810504.PG2T_01620"/>
<gene>
    <name evidence="7" type="primary">gluQ</name>
    <name evidence="10" type="ORF">PG2T_01620</name>
</gene>
<dbReference type="Pfam" id="PF00749">
    <property type="entry name" value="tRNA-synt_1c"/>
    <property type="match status" value="1"/>
</dbReference>
<dbReference type="EC" id="6.1.1.-" evidence="7"/>
<evidence type="ECO:0000313" key="10">
    <source>
        <dbReference type="EMBL" id="ANX03016.1"/>
    </source>
</evidence>
<feature type="short sequence motif" description="'HIGH' region" evidence="7">
    <location>
        <begin position="10"/>
        <end position="20"/>
    </location>
</feature>
<keyword evidence="11" id="KW-1185">Reference proteome</keyword>
<dbReference type="GO" id="GO:0005829">
    <property type="term" value="C:cytosol"/>
    <property type="evidence" value="ECO:0007669"/>
    <property type="project" value="TreeGrafter"/>
</dbReference>
<evidence type="ECO:0000256" key="8">
    <source>
        <dbReference type="RuleBase" id="RU363037"/>
    </source>
</evidence>
<dbReference type="InterPro" id="IPR022380">
    <property type="entry name" value="Glu-Q_tRNA(Asp)_Synthase"/>
</dbReference>
<dbReference type="KEGG" id="gbi:PG2T_01620"/>
<evidence type="ECO:0000256" key="5">
    <source>
        <dbReference type="ARBA" id="ARBA00022840"/>
    </source>
</evidence>
<name>A0A1B1YQG6_9GAMM</name>
<dbReference type="GO" id="GO:0005524">
    <property type="term" value="F:ATP binding"/>
    <property type="evidence" value="ECO:0007669"/>
    <property type="project" value="UniProtKB-KW"/>
</dbReference>
<dbReference type="PANTHER" id="PTHR43311">
    <property type="entry name" value="GLUTAMATE--TRNA LIGASE"/>
    <property type="match status" value="1"/>
</dbReference>
<feature type="binding site" evidence="7">
    <location>
        <position position="236"/>
    </location>
    <ligand>
        <name>ATP</name>
        <dbReference type="ChEBI" id="CHEBI:30616"/>
    </ligand>
</feature>